<keyword evidence="3 5" id="KW-1133">Transmembrane helix</keyword>
<keyword evidence="7" id="KW-1185">Reference proteome</keyword>
<evidence type="ECO:0000313" key="6">
    <source>
        <dbReference type="EMBL" id="MFD1427039.1"/>
    </source>
</evidence>
<keyword evidence="5" id="KW-0811">Translocation</keyword>
<keyword evidence="5" id="KW-1003">Cell membrane</keyword>
<reference evidence="7" key="1">
    <citation type="journal article" date="2019" name="Int. J. Syst. Evol. Microbiol.">
        <title>The Global Catalogue of Microorganisms (GCM) 10K type strain sequencing project: providing services to taxonomists for standard genome sequencing and annotation.</title>
        <authorList>
            <consortium name="The Broad Institute Genomics Platform"/>
            <consortium name="The Broad Institute Genome Sequencing Center for Infectious Disease"/>
            <person name="Wu L."/>
            <person name="Ma J."/>
        </authorList>
    </citation>
    <scope>NUCLEOTIDE SEQUENCE [LARGE SCALE GENOMIC DNA]</scope>
    <source>
        <strain evidence="7">S1</strain>
    </source>
</reference>
<dbReference type="Pfam" id="PF00902">
    <property type="entry name" value="TatC"/>
    <property type="match status" value="1"/>
</dbReference>
<protein>
    <recommendedName>
        <fullName evidence="5">Sec-independent protein translocase protein TatC</fullName>
    </recommendedName>
</protein>
<dbReference type="HAMAP" id="MF_00902">
    <property type="entry name" value="TatC"/>
    <property type="match status" value="1"/>
</dbReference>
<proteinExistence type="inferred from homology"/>
<evidence type="ECO:0000256" key="3">
    <source>
        <dbReference type="ARBA" id="ARBA00022989"/>
    </source>
</evidence>
<comment type="caution">
    <text evidence="6">The sequence shown here is derived from an EMBL/GenBank/DDBJ whole genome shotgun (WGS) entry which is preliminary data.</text>
</comment>
<dbReference type="NCBIfam" id="TIGR00945">
    <property type="entry name" value="tatC"/>
    <property type="match status" value="1"/>
</dbReference>
<dbReference type="PANTHER" id="PTHR30371:SF0">
    <property type="entry name" value="SEC-INDEPENDENT PROTEIN TRANSLOCASE PROTEIN TATC, CHLOROPLASTIC-RELATED"/>
    <property type="match status" value="1"/>
</dbReference>
<evidence type="ECO:0000256" key="4">
    <source>
        <dbReference type="ARBA" id="ARBA00023136"/>
    </source>
</evidence>
<feature type="transmembrane region" description="Helical" evidence="5">
    <location>
        <begin position="196"/>
        <end position="211"/>
    </location>
</feature>
<organism evidence="6 7">
    <name type="scientific">Kroppenstedtia sanguinis</name>
    <dbReference type="NCBI Taxonomy" id="1380684"/>
    <lineage>
        <taxon>Bacteria</taxon>
        <taxon>Bacillati</taxon>
        <taxon>Bacillota</taxon>
        <taxon>Bacilli</taxon>
        <taxon>Bacillales</taxon>
        <taxon>Thermoactinomycetaceae</taxon>
        <taxon>Kroppenstedtia</taxon>
    </lineage>
</organism>
<evidence type="ECO:0000313" key="7">
    <source>
        <dbReference type="Proteomes" id="UP001597282"/>
    </source>
</evidence>
<feature type="transmembrane region" description="Helical" evidence="5">
    <location>
        <begin position="217"/>
        <end position="235"/>
    </location>
</feature>
<evidence type="ECO:0000256" key="5">
    <source>
        <dbReference type="HAMAP-Rule" id="MF_00902"/>
    </source>
</evidence>
<keyword evidence="5" id="KW-0653">Protein transport</keyword>
<sequence>MSGGEKHWTEHLGELRNRILVTLATFIIMLIVGFLFAQPMIQFMKEDLLQGSLKETLQLHIFSPGEALAIYMQFAFVVGVTFTLPIALYQAWSFVRPGLTSREQRATLRYIPFAAFLFILGLLFGYCWIFPFLLNFMFKLTSSLGATETYGMYEFFRFMFRIVFPIAVLFEMPVIILFLTRIRVLNPNLLRKGRRFAYLLMVVLAALLTPPDFVSNILVSIPLILLYEVSIWLSARVYKQIEMEDEEWERKWREQEKEDLDDGW</sequence>
<dbReference type="RefSeq" id="WP_380164693.1">
    <property type="nucleotide sequence ID" value="NZ_JBHTNU010000007.1"/>
</dbReference>
<dbReference type="EMBL" id="JBHTNU010000007">
    <property type="protein sequence ID" value="MFD1427039.1"/>
    <property type="molecule type" value="Genomic_DNA"/>
</dbReference>
<feature type="transmembrane region" description="Helical" evidence="5">
    <location>
        <begin position="110"/>
        <end position="138"/>
    </location>
</feature>
<dbReference type="PANTHER" id="PTHR30371">
    <property type="entry name" value="SEC-INDEPENDENT PROTEIN TRANSLOCASE PROTEIN TATC"/>
    <property type="match status" value="1"/>
</dbReference>
<feature type="transmembrane region" description="Helical" evidence="5">
    <location>
        <begin position="68"/>
        <end position="89"/>
    </location>
</feature>
<dbReference type="Proteomes" id="UP001597282">
    <property type="component" value="Unassembled WGS sequence"/>
</dbReference>
<keyword evidence="4 5" id="KW-0472">Membrane</keyword>
<comment type="subunit">
    <text evidence="5">Forms a complex with TatA.</text>
</comment>
<keyword evidence="5" id="KW-0813">Transport</keyword>
<feature type="transmembrane region" description="Helical" evidence="5">
    <location>
        <begin position="158"/>
        <end position="184"/>
    </location>
</feature>
<comment type="function">
    <text evidence="5">Part of the twin-arginine translocation (Tat) system that transports large folded proteins containing a characteristic twin-arginine motif in their signal peptide across membranes.</text>
</comment>
<name>A0ABW4CAE1_9BACL</name>
<keyword evidence="2 5" id="KW-0812">Transmembrane</keyword>
<evidence type="ECO:0000256" key="1">
    <source>
        <dbReference type="ARBA" id="ARBA00004141"/>
    </source>
</evidence>
<gene>
    <name evidence="5 6" type="primary">tatC</name>
    <name evidence="6" type="ORF">ACFQ4Y_08830</name>
</gene>
<evidence type="ECO:0000256" key="2">
    <source>
        <dbReference type="ARBA" id="ARBA00022692"/>
    </source>
</evidence>
<comment type="subcellular location">
    <subcellularLocation>
        <location evidence="5">Cell membrane</location>
        <topology evidence="5">Multi-pass membrane protein</topology>
    </subcellularLocation>
    <subcellularLocation>
        <location evidence="1">Membrane</location>
        <topology evidence="1">Multi-pass membrane protein</topology>
    </subcellularLocation>
</comment>
<dbReference type="PRINTS" id="PR01840">
    <property type="entry name" value="TATCFAMILY"/>
</dbReference>
<comment type="similarity">
    <text evidence="5">Belongs to the TatC family.</text>
</comment>
<feature type="transmembrane region" description="Helical" evidence="5">
    <location>
        <begin position="20"/>
        <end position="41"/>
    </location>
</feature>
<dbReference type="InterPro" id="IPR002033">
    <property type="entry name" value="TatC"/>
</dbReference>
<accession>A0ABW4CAE1</accession>